<evidence type="ECO:0000259" key="4">
    <source>
        <dbReference type="PROSITE" id="PS50987"/>
    </source>
</evidence>
<dbReference type="InterPro" id="IPR011991">
    <property type="entry name" value="ArsR-like_HTH"/>
</dbReference>
<evidence type="ECO:0000256" key="1">
    <source>
        <dbReference type="ARBA" id="ARBA00023015"/>
    </source>
</evidence>
<dbReference type="PRINTS" id="PR00778">
    <property type="entry name" value="HTHARSR"/>
</dbReference>
<evidence type="ECO:0000256" key="3">
    <source>
        <dbReference type="ARBA" id="ARBA00023163"/>
    </source>
</evidence>
<proteinExistence type="predicted"/>
<sequence length="112" mass="12797">MAEYRDETFHAFVENEPLIESLSGIFKVMADPTRLKILYALMLGTCNVSKLVELLGMSQSSISHQLILLKEEGLIRSRKEGRKVYYSLDDDHVETLFSMGYTHAMHKIGEDD</sequence>
<dbReference type="InterPro" id="IPR001845">
    <property type="entry name" value="HTH_ArsR_DNA-bd_dom"/>
</dbReference>
<name>A0ABV1J5Y9_9FIRM</name>
<reference evidence="5 6" key="1">
    <citation type="submission" date="2024-04" db="EMBL/GenBank/DDBJ databases">
        <title>Human intestinal bacterial collection.</title>
        <authorList>
            <person name="Pauvert C."/>
            <person name="Hitch T.C.A."/>
            <person name="Clavel T."/>
        </authorList>
    </citation>
    <scope>NUCLEOTIDE SEQUENCE [LARGE SCALE GENOMIC DNA]</scope>
    <source>
        <strain evidence="5 6">CLA-SR-H026</strain>
    </source>
</reference>
<dbReference type="InterPro" id="IPR036388">
    <property type="entry name" value="WH-like_DNA-bd_sf"/>
</dbReference>
<dbReference type="Gene3D" id="1.10.10.10">
    <property type="entry name" value="Winged helix-like DNA-binding domain superfamily/Winged helix DNA-binding domain"/>
    <property type="match status" value="1"/>
</dbReference>
<accession>A0ABV1J5Y9</accession>
<dbReference type="SMART" id="SM00418">
    <property type="entry name" value="HTH_ARSR"/>
    <property type="match status" value="1"/>
</dbReference>
<dbReference type="PROSITE" id="PS50987">
    <property type="entry name" value="HTH_ARSR_2"/>
    <property type="match status" value="1"/>
</dbReference>
<feature type="domain" description="HTH arsR-type" evidence="4">
    <location>
        <begin position="14"/>
        <end position="108"/>
    </location>
</feature>
<dbReference type="EMBL" id="JBBNPS010000010">
    <property type="protein sequence ID" value="MEQ3353610.1"/>
    <property type="molecule type" value="Genomic_DNA"/>
</dbReference>
<dbReference type="InterPro" id="IPR051011">
    <property type="entry name" value="Metal_resp_trans_reg"/>
</dbReference>
<keyword evidence="2" id="KW-0238">DNA-binding</keyword>
<dbReference type="InterPro" id="IPR036390">
    <property type="entry name" value="WH_DNA-bd_sf"/>
</dbReference>
<dbReference type="RefSeq" id="WP_148473272.1">
    <property type="nucleotide sequence ID" value="NZ_JAOQJD010000008.1"/>
</dbReference>
<evidence type="ECO:0000256" key="2">
    <source>
        <dbReference type="ARBA" id="ARBA00023125"/>
    </source>
</evidence>
<evidence type="ECO:0000313" key="5">
    <source>
        <dbReference type="EMBL" id="MEQ3353610.1"/>
    </source>
</evidence>
<dbReference type="PANTHER" id="PTHR43132">
    <property type="entry name" value="ARSENICAL RESISTANCE OPERON REPRESSOR ARSR-RELATED"/>
    <property type="match status" value="1"/>
</dbReference>
<protein>
    <submittedName>
        <fullName evidence="5">Metalloregulator ArsR/SmtB family transcription factor</fullName>
    </submittedName>
</protein>
<keyword evidence="6" id="KW-1185">Reference proteome</keyword>
<keyword evidence="3" id="KW-0804">Transcription</keyword>
<keyword evidence="1" id="KW-0805">Transcription regulation</keyword>
<dbReference type="NCBIfam" id="NF033788">
    <property type="entry name" value="HTH_metalloreg"/>
    <property type="match status" value="1"/>
</dbReference>
<dbReference type="Proteomes" id="UP001481872">
    <property type="component" value="Unassembled WGS sequence"/>
</dbReference>
<dbReference type="Pfam" id="PF01022">
    <property type="entry name" value="HTH_5"/>
    <property type="match status" value="1"/>
</dbReference>
<comment type="caution">
    <text evidence="5">The sequence shown here is derived from an EMBL/GenBank/DDBJ whole genome shotgun (WGS) entry which is preliminary data.</text>
</comment>
<dbReference type="CDD" id="cd00090">
    <property type="entry name" value="HTH_ARSR"/>
    <property type="match status" value="1"/>
</dbReference>
<evidence type="ECO:0000313" key="6">
    <source>
        <dbReference type="Proteomes" id="UP001481872"/>
    </source>
</evidence>
<gene>
    <name evidence="5" type="ORF">AAA081_04745</name>
</gene>
<organism evidence="5 6">
    <name type="scientific">Aedoeadaptatus acetigenes</name>
    <dbReference type="NCBI Taxonomy" id="2981723"/>
    <lineage>
        <taxon>Bacteria</taxon>
        <taxon>Bacillati</taxon>
        <taxon>Bacillota</taxon>
        <taxon>Tissierellia</taxon>
        <taxon>Tissierellales</taxon>
        <taxon>Peptoniphilaceae</taxon>
        <taxon>Aedoeadaptatus</taxon>
    </lineage>
</organism>
<dbReference type="PANTHER" id="PTHR43132:SF6">
    <property type="entry name" value="HTH-TYPE TRANSCRIPTIONAL REPRESSOR CZRA"/>
    <property type="match status" value="1"/>
</dbReference>
<dbReference type="SUPFAM" id="SSF46785">
    <property type="entry name" value="Winged helix' DNA-binding domain"/>
    <property type="match status" value="1"/>
</dbReference>